<protein>
    <recommendedName>
        <fullName evidence="5">CUB domain-containing protein</fullName>
    </recommendedName>
</protein>
<keyword evidence="4" id="KW-1185">Reference proteome</keyword>
<dbReference type="EMBL" id="JADWDJ010000007">
    <property type="protein sequence ID" value="KAG5277628.1"/>
    <property type="molecule type" value="Genomic_DNA"/>
</dbReference>
<feature type="compositionally biased region" description="Basic and acidic residues" evidence="1">
    <location>
        <begin position="138"/>
        <end position="148"/>
    </location>
</feature>
<feature type="signal peptide" evidence="2">
    <location>
        <begin position="1"/>
        <end position="18"/>
    </location>
</feature>
<gene>
    <name evidence="3" type="ORF">AALO_G00089580</name>
</gene>
<evidence type="ECO:0000256" key="1">
    <source>
        <dbReference type="SAM" id="MobiDB-lite"/>
    </source>
</evidence>
<sequence length="188" mass="20810">MPHRLIWLVLAWLCGGEGLSGARADCGGQFDLLREKHGSIRAQIPAENDQINSGNPLRHSACSWSIEAPVSQTVRLEVVSIAQGSRLQVRFRDREAETGERAVFSGNGTVELTWRVEKATGAAQTLEVLFAEDSPLPQEERHNGRETGAEPPQHQSPPGHRHGNDPDLDRKTWNFQDCDPAARLPRQP</sequence>
<organism evidence="3 4">
    <name type="scientific">Alosa alosa</name>
    <name type="common">allis shad</name>
    <dbReference type="NCBI Taxonomy" id="278164"/>
    <lineage>
        <taxon>Eukaryota</taxon>
        <taxon>Metazoa</taxon>
        <taxon>Chordata</taxon>
        <taxon>Craniata</taxon>
        <taxon>Vertebrata</taxon>
        <taxon>Euteleostomi</taxon>
        <taxon>Actinopterygii</taxon>
        <taxon>Neopterygii</taxon>
        <taxon>Teleostei</taxon>
        <taxon>Clupei</taxon>
        <taxon>Clupeiformes</taxon>
        <taxon>Clupeoidei</taxon>
        <taxon>Clupeidae</taxon>
        <taxon>Alosa</taxon>
    </lineage>
</organism>
<dbReference type="Proteomes" id="UP000823561">
    <property type="component" value="Chromosome 7"/>
</dbReference>
<keyword evidence="2" id="KW-0732">Signal</keyword>
<feature type="region of interest" description="Disordered" evidence="1">
    <location>
        <begin position="130"/>
        <end position="188"/>
    </location>
</feature>
<name>A0AAV6GR41_9TELE</name>
<feature type="chain" id="PRO_5043484657" description="CUB domain-containing protein" evidence="2">
    <location>
        <begin position="19"/>
        <end position="188"/>
    </location>
</feature>
<feature type="compositionally biased region" description="Basic and acidic residues" evidence="1">
    <location>
        <begin position="162"/>
        <end position="172"/>
    </location>
</feature>
<reference evidence="3" key="1">
    <citation type="submission" date="2020-10" db="EMBL/GenBank/DDBJ databases">
        <title>Chromosome-scale genome assembly of the Allis shad, Alosa alosa.</title>
        <authorList>
            <person name="Margot Z."/>
            <person name="Christophe K."/>
            <person name="Cabau C."/>
            <person name="Louis A."/>
            <person name="Berthelot C."/>
            <person name="Parey E."/>
            <person name="Roest Crollius H."/>
            <person name="Montfort J."/>
            <person name="Robinson-Rechavi M."/>
            <person name="Bucao C."/>
            <person name="Bouchez O."/>
            <person name="Gislard M."/>
            <person name="Lluch J."/>
            <person name="Milhes M."/>
            <person name="Lampietro C."/>
            <person name="Lopez Roques C."/>
            <person name="Donnadieu C."/>
            <person name="Braasch I."/>
            <person name="Desvignes T."/>
            <person name="Postlethwait J."/>
            <person name="Bobe J."/>
            <person name="Guiguen Y."/>
        </authorList>
    </citation>
    <scope>NUCLEOTIDE SEQUENCE</scope>
    <source>
        <strain evidence="3">M-15738</strain>
        <tissue evidence="3">Blood</tissue>
    </source>
</reference>
<evidence type="ECO:0008006" key="5">
    <source>
        <dbReference type="Google" id="ProtNLM"/>
    </source>
</evidence>
<accession>A0AAV6GR41</accession>
<evidence type="ECO:0000256" key="2">
    <source>
        <dbReference type="SAM" id="SignalP"/>
    </source>
</evidence>
<evidence type="ECO:0000313" key="3">
    <source>
        <dbReference type="EMBL" id="KAG5277628.1"/>
    </source>
</evidence>
<dbReference type="AlphaFoldDB" id="A0AAV6GR41"/>
<evidence type="ECO:0000313" key="4">
    <source>
        <dbReference type="Proteomes" id="UP000823561"/>
    </source>
</evidence>
<comment type="caution">
    <text evidence="3">The sequence shown here is derived from an EMBL/GenBank/DDBJ whole genome shotgun (WGS) entry which is preliminary data.</text>
</comment>
<proteinExistence type="predicted"/>